<accession>A0A9P4MUW2</accession>
<dbReference type="AlphaFoldDB" id="A0A9P4MUW2"/>
<feature type="non-terminal residue" evidence="1">
    <location>
        <position position="70"/>
    </location>
</feature>
<feature type="non-terminal residue" evidence="1">
    <location>
        <position position="1"/>
    </location>
</feature>
<dbReference type="EMBL" id="ML986771">
    <property type="protein sequence ID" value="KAF2258300.1"/>
    <property type="molecule type" value="Genomic_DNA"/>
</dbReference>
<evidence type="ECO:0000313" key="1">
    <source>
        <dbReference type="EMBL" id="KAF2258300.1"/>
    </source>
</evidence>
<dbReference type="Proteomes" id="UP000800093">
    <property type="component" value="Unassembled WGS sequence"/>
</dbReference>
<dbReference type="OrthoDB" id="3547571at2759"/>
<evidence type="ECO:0000313" key="2">
    <source>
        <dbReference type="Proteomes" id="UP000800093"/>
    </source>
</evidence>
<comment type="caution">
    <text evidence="1">The sequence shown here is derived from an EMBL/GenBank/DDBJ whole genome shotgun (WGS) entry which is preliminary data.</text>
</comment>
<name>A0A9P4MUW2_9PLEO</name>
<reference evidence="2" key="1">
    <citation type="journal article" date="2020" name="Stud. Mycol.">
        <title>101 Dothideomycetes genomes: A test case for predicting lifestyles and emergence of pathogens.</title>
        <authorList>
            <person name="Haridas S."/>
            <person name="Albert R."/>
            <person name="Binder M."/>
            <person name="Bloem J."/>
            <person name="LaButti K."/>
            <person name="Salamov A."/>
            <person name="Andreopoulos B."/>
            <person name="Baker S."/>
            <person name="Barry K."/>
            <person name="Bills G."/>
            <person name="Bluhm B."/>
            <person name="Cannon C."/>
            <person name="Castanera R."/>
            <person name="Culley D."/>
            <person name="Daum C."/>
            <person name="Ezra D."/>
            <person name="Gonzalez J."/>
            <person name="Henrissat B."/>
            <person name="Kuo A."/>
            <person name="Liang C."/>
            <person name="Lipzen A."/>
            <person name="Lutzoni F."/>
            <person name="Magnuson J."/>
            <person name="Mondo S."/>
            <person name="Nolan M."/>
            <person name="Ohm R."/>
            <person name="Pangilinan J."/>
            <person name="Park H.-J."/>
            <person name="Ramirez L."/>
            <person name="Alfaro M."/>
            <person name="Sun H."/>
            <person name="Tritt A."/>
            <person name="Yoshinaga Y."/>
            <person name="Zwiers L.-H."/>
            <person name="Turgeon B."/>
            <person name="Goodwin S."/>
            <person name="Spatafora J."/>
            <person name="Crous P."/>
            <person name="Grigoriev I."/>
        </authorList>
    </citation>
    <scope>NUCLEOTIDE SEQUENCE [LARGE SCALE GENOMIC DNA]</scope>
    <source>
        <strain evidence="2">CBS 304.66</strain>
    </source>
</reference>
<sequence length="70" mass="7405">YLTGNPTLSRTAGIGWACRFDTANGLWGFCPQTVSAARDCGLAGYCVDKDACTGGCGRLSDMSDITTFTW</sequence>
<gene>
    <name evidence="1" type="ORF">CC78DRAFT_438583</name>
</gene>
<keyword evidence="2" id="KW-1185">Reference proteome</keyword>
<proteinExistence type="predicted"/>
<protein>
    <submittedName>
        <fullName evidence="1">Uncharacterized protein</fullName>
    </submittedName>
</protein>
<organism evidence="1 2">
    <name type="scientific">Lojkania enalia</name>
    <dbReference type="NCBI Taxonomy" id="147567"/>
    <lineage>
        <taxon>Eukaryota</taxon>
        <taxon>Fungi</taxon>
        <taxon>Dikarya</taxon>
        <taxon>Ascomycota</taxon>
        <taxon>Pezizomycotina</taxon>
        <taxon>Dothideomycetes</taxon>
        <taxon>Pleosporomycetidae</taxon>
        <taxon>Pleosporales</taxon>
        <taxon>Pleosporales incertae sedis</taxon>
        <taxon>Lojkania</taxon>
    </lineage>
</organism>